<dbReference type="GO" id="GO:0140849">
    <property type="term" value="F:ATP-dependent H2AZ histone chaperone activity"/>
    <property type="evidence" value="ECO:0007669"/>
    <property type="project" value="InterPro"/>
</dbReference>
<keyword evidence="4" id="KW-1185">Reference proteome</keyword>
<dbReference type="InterPro" id="IPR057558">
    <property type="entry name" value="Swc3_dom"/>
</dbReference>
<dbReference type="PANTHER" id="PTHR28108">
    <property type="entry name" value="SWR1-COMPLEX PROTEIN 3"/>
    <property type="match status" value="1"/>
</dbReference>
<evidence type="ECO:0000313" key="3">
    <source>
        <dbReference type="EMBL" id="RKU41315.1"/>
    </source>
</evidence>
<evidence type="ECO:0000259" key="2">
    <source>
        <dbReference type="Pfam" id="PF24707"/>
    </source>
</evidence>
<organism evidence="3 4">
    <name type="scientific">Coniochaeta pulveracea</name>
    <dbReference type="NCBI Taxonomy" id="177199"/>
    <lineage>
        <taxon>Eukaryota</taxon>
        <taxon>Fungi</taxon>
        <taxon>Dikarya</taxon>
        <taxon>Ascomycota</taxon>
        <taxon>Pezizomycotina</taxon>
        <taxon>Sordariomycetes</taxon>
        <taxon>Sordariomycetidae</taxon>
        <taxon>Coniochaetales</taxon>
        <taxon>Coniochaetaceae</taxon>
        <taxon>Coniochaeta</taxon>
    </lineage>
</organism>
<feature type="compositionally biased region" description="Pro residues" evidence="1">
    <location>
        <begin position="188"/>
        <end position="199"/>
    </location>
</feature>
<feature type="domain" description="SWR1-complex protein 3" evidence="2">
    <location>
        <begin position="58"/>
        <end position="160"/>
    </location>
</feature>
<dbReference type="OrthoDB" id="5338195at2759"/>
<accession>A0A420Y060</accession>
<comment type="caution">
    <text evidence="3">The sequence shown here is derived from an EMBL/GenBank/DDBJ whole genome shotgun (WGS) entry which is preliminary data.</text>
</comment>
<feature type="compositionally biased region" description="Low complexity" evidence="1">
    <location>
        <begin position="225"/>
        <end position="247"/>
    </location>
</feature>
<dbReference type="EMBL" id="QVQW01000078">
    <property type="protein sequence ID" value="RKU41315.1"/>
    <property type="molecule type" value="Genomic_DNA"/>
</dbReference>
<name>A0A420Y060_9PEZI</name>
<feature type="region of interest" description="Disordered" evidence="1">
    <location>
        <begin position="744"/>
        <end position="829"/>
    </location>
</feature>
<dbReference type="GO" id="GO:0000812">
    <property type="term" value="C:Swr1 complex"/>
    <property type="evidence" value="ECO:0007669"/>
    <property type="project" value="InterPro"/>
</dbReference>
<feature type="compositionally biased region" description="Low complexity" evidence="1">
    <location>
        <begin position="273"/>
        <end position="301"/>
    </location>
</feature>
<feature type="region of interest" description="Disordered" evidence="1">
    <location>
        <begin position="570"/>
        <end position="621"/>
    </location>
</feature>
<reference evidence="3 4" key="1">
    <citation type="submission" date="2018-08" db="EMBL/GenBank/DDBJ databases">
        <title>Draft genome of the lignicolous fungus Coniochaeta pulveracea.</title>
        <authorList>
            <person name="Borstlap C.J."/>
            <person name="De Witt R.N."/>
            <person name="Botha A."/>
            <person name="Volschenk H."/>
        </authorList>
    </citation>
    <scope>NUCLEOTIDE SEQUENCE [LARGE SCALE GENOMIC DNA]</scope>
    <source>
        <strain evidence="3 4">CAB683</strain>
    </source>
</reference>
<feature type="compositionally biased region" description="Pro residues" evidence="1">
    <location>
        <begin position="338"/>
        <end position="378"/>
    </location>
</feature>
<feature type="region of interest" description="Disordered" evidence="1">
    <location>
        <begin position="159"/>
        <end position="416"/>
    </location>
</feature>
<feature type="compositionally biased region" description="Low complexity" evidence="1">
    <location>
        <begin position="385"/>
        <end position="401"/>
    </location>
</feature>
<evidence type="ECO:0000256" key="1">
    <source>
        <dbReference type="SAM" id="MobiDB-lite"/>
    </source>
</evidence>
<dbReference type="STRING" id="177199.A0A420Y060"/>
<dbReference type="Proteomes" id="UP000275385">
    <property type="component" value="Unassembled WGS sequence"/>
</dbReference>
<gene>
    <name evidence="3" type="ORF">DL546_004287</name>
</gene>
<evidence type="ECO:0000313" key="4">
    <source>
        <dbReference type="Proteomes" id="UP000275385"/>
    </source>
</evidence>
<feature type="compositionally biased region" description="Basic and acidic residues" evidence="1">
    <location>
        <begin position="758"/>
        <end position="779"/>
    </location>
</feature>
<dbReference type="PANTHER" id="PTHR28108:SF1">
    <property type="entry name" value="SWR1-COMPLEX PROTEIN 3"/>
    <property type="match status" value="1"/>
</dbReference>
<protein>
    <recommendedName>
        <fullName evidence="2">SWR1-complex protein 3 domain-containing protein</fullName>
    </recommendedName>
</protein>
<feature type="compositionally biased region" description="Pro residues" evidence="1">
    <location>
        <begin position="260"/>
        <end position="272"/>
    </location>
</feature>
<dbReference type="Pfam" id="PF24707">
    <property type="entry name" value="Swc3"/>
    <property type="match status" value="1"/>
</dbReference>
<feature type="region of interest" description="Disordered" evidence="1">
    <location>
        <begin position="1"/>
        <end position="79"/>
    </location>
</feature>
<feature type="compositionally biased region" description="Low complexity" evidence="1">
    <location>
        <begin position="786"/>
        <end position="804"/>
    </location>
</feature>
<dbReference type="InterPro" id="IPR037651">
    <property type="entry name" value="Swc3"/>
</dbReference>
<sequence length="849" mass="90658">MEKKRKLPARAAARVEQMAKRRTKTPERLSETPAPSAPSDPESTSTPVAVQERPPPLPTSVQAGKPLPTVEDPQPEDLPAKDYQLVSESGVLSESLHRSRRKWISEGIFEKFWSKPYKRKGVVVEEPNNPPKECMTRIGQVTITVEPHVFEATMYAVRDSKPPGPVQLNANPAARPIMQYGPPNGVMRPPPPPPRPAPVAPSTMANSPVPATTEPVSGVPPSRPTQPASAQHAQPHAQPAHQVQDPPSVGVDSAVVSNAPPHPSEPAIPPAAPQSQSSPPAPAAQFQAPAPIPVAPADSAPRPGPIVSPAPASQVGRSMSSPRGMESILSPSTVSAMPTPPPLHPPPARPSPVVPPAVAQPPAAPCPAPAGPPMPPGQAPSSHIAPLARPVPASAPASTPVPTVPPPAAPATGGLAPGTDPIILMLAKRAGEDTELQDLMKRVAQGDASKPELERFQSIIDEITAESKRNGTTGPSAERLLVDGKSVRYFADEVRAILDIVLASNPRQTSATLRPPEGSDPLVVMLVKKTLDDQKTKDLVRRIAENRPHFNDAADLKAVLEALKREIVRENERRKSTTHSPAPSMPGSAVRVNGASVGHQAGTSLPPAAPQSLRSKGPPPVFVPPKPDISAVVFEFAGGNGDRYLFPKFSLLEYVPLPNGQQVVASFLIVRKGSASEYPLADPALDYYQPVTIRLYAPAGRHLENLSRVVAPKEEVQRYMNDVMDKMTRAEYVLLAMRLPRSDALSHEGDPATANAPEAERKDKHKDADRDSKGAKDNGYRWVNHTTPGTTALAGTPPTALWTTKPRKPEIMELPPRSQTYGKGVDAMDEDDQYQTFIASVSRKDIQED</sequence>
<dbReference type="AlphaFoldDB" id="A0A420Y060"/>
<proteinExistence type="predicted"/>